<keyword evidence="3" id="KW-1185">Reference proteome</keyword>
<keyword evidence="1" id="KW-0472">Membrane</keyword>
<dbReference type="InterPro" id="IPR049500">
    <property type="entry name" value="Peptidase_M50B-like"/>
</dbReference>
<organism evidence="2 3">
    <name type="scientific">Macrococcus carouselicus</name>
    <dbReference type="NCBI Taxonomy" id="69969"/>
    <lineage>
        <taxon>Bacteria</taxon>
        <taxon>Bacillati</taxon>
        <taxon>Bacillota</taxon>
        <taxon>Bacilli</taxon>
        <taxon>Bacillales</taxon>
        <taxon>Staphylococcaceae</taxon>
        <taxon>Macrococcus</taxon>
    </lineage>
</organism>
<reference evidence="2 3" key="1">
    <citation type="submission" date="2019-01" db="EMBL/GenBank/DDBJ databases">
        <title>Draft genome sequences of the type strains of six Macrococcus species.</title>
        <authorList>
            <person name="Mazhar S."/>
            <person name="Altermann E."/>
            <person name="Hill C."/>
            <person name="Mcauliffe O."/>
        </authorList>
    </citation>
    <scope>NUCLEOTIDE SEQUENCE [LARGE SCALE GENOMIC DNA]</scope>
    <source>
        <strain evidence="2 3">ATCC 51828</strain>
    </source>
</reference>
<feature type="transmembrane region" description="Helical" evidence="1">
    <location>
        <begin position="110"/>
        <end position="129"/>
    </location>
</feature>
<dbReference type="EMBL" id="SCWD01000002">
    <property type="protein sequence ID" value="TDM02321.1"/>
    <property type="molecule type" value="Genomic_DNA"/>
</dbReference>
<feature type="transmembrane region" description="Helical" evidence="1">
    <location>
        <begin position="188"/>
        <end position="213"/>
    </location>
</feature>
<feature type="transmembrane region" description="Helical" evidence="1">
    <location>
        <begin position="20"/>
        <end position="42"/>
    </location>
</feature>
<keyword evidence="1" id="KW-0812">Transmembrane</keyword>
<evidence type="ECO:0000256" key="1">
    <source>
        <dbReference type="SAM" id="Phobius"/>
    </source>
</evidence>
<name>A0A9Q8CM04_9STAP</name>
<gene>
    <name evidence="2" type="ORF">ERX40_07135</name>
</gene>
<proteinExistence type="predicted"/>
<evidence type="ECO:0000313" key="3">
    <source>
        <dbReference type="Proteomes" id="UP000295280"/>
    </source>
</evidence>
<feature type="transmembrane region" description="Helical" evidence="1">
    <location>
        <begin position="234"/>
        <end position="255"/>
    </location>
</feature>
<comment type="caution">
    <text evidence="2">The sequence shown here is derived from an EMBL/GenBank/DDBJ whole genome shotgun (WGS) entry which is preliminary data.</text>
</comment>
<dbReference type="Pfam" id="PF13398">
    <property type="entry name" value="Peptidase_M50B"/>
    <property type="match status" value="1"/>
</dbReference>
<evidence type="ECO:0000313" key="2">
    <source>
        <dbReference type="EMBL" id="TDM02321.1"/>
    </source>
</evidence>
<dbReference type="OrthoDB" id="2408397at2"/>
<dbReference type="AlphaFoldDB" id="A0A9Q8CM04"/>
<sequence>MRCILFYAKFLIKEDEMLDFLVSPIAINPWLIISIALIYALINLRYRHHFLLRWIHFIPTLLHEFGHALFCQLTGGKVEDIVIVTSRHERRETRRTGFAVTTTRGNFNQFMTVLGGYLFPPLMLIAGILCLQYSYPVIFWTLLIIVFSYYFLKTSRKWLPLIITIVLATFIYFLTAHPQYQYELMNDIIYQLITSVLLADTLLSSLTITAVYFKEHHPDWDGALLGRMTRLPVFIYYLLFIAVHLGALYVAIQLII</sequence>
<dbReference type="Proteomes" id="UP000295280">
    <property type="component" value="Unassembled WGS sequence"/>
</dbReference>
<protein>
    <submittedName>
        <fullName evidence="2">M50 family peptidase</fullName>
    </submittedName>
</protein>
<feature type="transmembrane region" description="Helical" evidence="1">
    <location>
        <begin position="135"/>
        <end position="152"/>
    </location>
</feature>
<keyword evidence="1" id="KW-1133">Transmembrane helix</keyword>
<feature type="transmembrane region" description="Helical" evidence="1">
    <location>
        <begin position="159"/>
        <end position="176"/>
    </location>
</feature>
<accession>A0A9Q8CM04</accession>